<name>A0ABQ9FFC6_TEGGR</name>
<proteinExistence type="predicted"/>
<dbReference type="PANTHER" id="PTHR25462:SF296">
    <property type="entry name" value="MEIOTIC P26, ISOFORM F"/>
    <property type="match status" value="1"/>
</dbReference>
<dbReference type="InterPro" id="IPR000315">
    <property type="entry name" value="Znf_B-box"/>
</dbReference>
<dbReference type="EMBL" id="JARBDR010000328">
    <property type="protein sequence ID" value="KAJ8316042.1"/>
    <property type="molecule type" value="Genomic_DNA"/>
</dbReference>
<sequence>MLCDSCKKVHIKSKMAKNHKVVRLVNAEIYQRNETETKCPTHATEDLFMYCYSCQVPLCHDCITSVSHHYHEMVKIENAIDNKRNELSILIKQSKEESSKYEEIVKTISKNSQEFSESVSQKINEVKARNNQLKAALDRIESEYINQLHETEKENQNSMLELINRL</sequence>
<feature type="domain" description="B box-type" evidence="3">
    <location>
        <begin position="34"/>
        <end position="76"/>
    </location>
</feature>
<gene>
    <name evidence="4" type="ORF">KUTeg_006056</name>
</gene>
<keyword evidence="1" id="KW-0479">Metal-binding</keyword>
<accession>A0ABQ9FFC6</accession>
<dbReference type="Pfam" id="PF00643">
    <property type="entry name" value="zf-B_box"/>
    <property type="match status" value="1"/>
</dbReference>
<evidence type="ECO:0000256" key="2">
    <source>
        <dbReference type="SAM" id="Coils"/>
    </source>
</evidence>
<evidence type="ECO:0000256" key="1">
    <source>
        <dbReference type="PROSITE-ProRule" id="PRU00024"/>
    </source>
</evidence>
<feature type="coiled-coil region" evidence="2">
    <location>
        <begin position="73"/>
        <end position="150"/>
    </location>
</feature>
<dbReference type="SUPFAM" id="SSF57845">
    <property type="entry name" value="B-box zinc-binding domain"/>
    <property type="match status" value="1"/>
</dbReference>
<evidence type="ECO:0000313" key="4">
    <source>
        <dbReference type="EMBL" id="KAJ8316042.1"/>
    </source>
</evidence>
<keyword evidence="1" id="KW-0863">Zinc-finger</keyword>
<organism evidence="4 5">
    <name type="scientific">Tegillarca granosa</name>
    <name type="common">Malaysian cockle</name>
    <name type="synonym">Anadara granosa</name>
    <dbReference type="NCBI Taxonomy" id="220873"/>
    <lineage>
        <taxon>Eukaryota</taxon>
        <taxon>Metazoa</taxon>
        <taxon>Spiralia</taxon>
        <taxon>Lophotrochozoa</taxon>
        <taxon>Mollusca</taxon>
        <taxon>Bivalvia</taxon>
        <taxon>Autobranchia</taxon>
        <taxon>Pteriomorphia</taxon>
        <taxon>Arcoida</taxon>
        <taxon>Arcoidea</taxon>
        <taxon>Arcidae</taxon>
        <taxon>Tegillarca</taxon>
    </lineage>
</organism>
<protein>
    <recommendedName>
        <fullName evidence="3">B box-type domain-containing protein</fullName>
    </recommendedName>
</protein>
<dbReference type="PROSITE" id="PS50119">
    <property type="entry name" value="ZF_BBOX"/>
    <property type="match status" value="1"/>
</dbReference>
<evidence type="ECO:0000259" key="3">
    <source>
        <dbReference type="PROSITE" id="PS50119"/>
    </source>
</evidence>
<evidence type="ECO:0000313" key="5">
    <source>
        <dbReference type="Proteomes" id="UP001217089"/>
    </source>
</evidence>
<dbReference type="Proteomes" id="UP001217089">
    <property type="component" value="Unassembled WGS sequence"/>
</dbReference>
<dbReference type="InterPro" id="IPR047153">
    <property type="entry name" value="TRIM45/56/19-like"/>
</dbReference>
<dbReference type="Gene3D" id="3.30.160.60">
    <property type="entry name" value="Classic Zinc Finger"/>
    <property type="match status" value="1"/>
</dbReference>
<comment type="caution">
    <text evidence="4">The sequence shown here is derived from an EMBL/GenBank/DDBJ whole genome shotgun (WGS) entry which is preliminary data.</text>
</comment>
<keyword evidence="1" id="KW-0862">Zinc</keyword>
<dbReference type="PANTHER" id="PTHR25462">
    <property type="entry name" value="BONUS, ISOFORM C-RELATED"/>
    <property type="match status" value="1"/>
</dbReference>
<keyword evidence="2" id="KW-0175">Coiled coil</keyword>
<reference evidence="4 5" key="1">
    <citation type="submission" date="2022-12" db="EMBL/GenBank/DDBJ databases">
        <title>Chromosome-level genome of Tegillarca granosa.</title>
        <authorList>
            <person name="Kim J."/>
        </authorList>
    </citation>
    <scope>NUCLEOTIDE SEQUENCE [LARGE SCALE GENOMIC DNA]</scope>
    <source>
        <strain evidence="4">Teg-2019</strain>
        <tissue evidence="4">Adductor muscle</tissue>
    </source>
</reference>
<dbReference type="CDD" id="cd19756">
    <property type="entry name" value="Bbox2"/>
    <property type="match status" value="1"/>
</dbReference>
<keyword evidence="5" id="KW-1185">Reference proteome</keyword>